<evidence type="ECO:0000256" key="2">
    <source>
        <dbReference type="SAM" id="SignalP"/>
    </source>
</evidence>
<keyword evidence="4" id="KW-1185">Reference proteome</keyword>
<keyword evidence="3" id="KW-0614">Plasmid</keyword>
<feature type="compositionally biased region" description="Basic residues" evidence="1">
    <location>
        <begin position="218"/>
        <end position="227"/>
    </location>
</feature>
<geneLocation type="plasmid" evidence="3 4">
    <name>pACMV1</name>
</geneLocation>
<evidence type="ECO:0000313" key="3">
    <source>
        <dbReference type="EMBL" id="BAJ83014.1"/>
    </source>
</evidence>
<sequence>MEIRMTQLKLMLAAATATTMLATGAASAATHGNRAALKDLPTYSGTVAHFTITPRGAIDGMILSNGTEILFPPYLSTEIAYAVKQGDQVTVRGLKAAGEPVIRGVTINDATTHQRVVDNGPPAGFGPHHHDRATRMMADGKVAQVLYDPGGRRNGLLLENGTVLHLPPPEFGNQKIAALLKPGATVAAVGAGTANALGKAVMVRAIGPSFDALTRIAPPHRPHRFKPRGPMAGPGAWHHAEWQPRPSQPAPAK</sequence>
<dbReference type="Proteomes" id="UP000007100">
    <property type="component" value="Plasmid pACMV1"/>
</dbReference>
<evidence type="ECO:0000256" key="1">
    <source>
        <dbReference type="SAM" id="MobiDB-lite"/>
    </source>
</evidence>
<organism evidence="3 4">
    <name type="scientific">Acidiphilium multivorum (strain DSM 11245 / JCM 8867 / NBRC 100883 / AIU 301)</name>
    <dbReference type="NCBI Taxonomy" id="926570"/>
    <lineage>
        <taxon>Bacteria</taxon>
        <taxon>Pseudomonadati</taxon>
        <taxon>Pseudomonadota</taxon>
        <taxon>Alphaproteobacteria</taxon>
        <taxon>Acetobacterales</taxon>
        <taxon>Acidocellaceae</taxon>
        <taxon>Acidiphilium</taxon>
    </lineage>
</organism>
<dbReference type="EMBL" id="AP012036">
    <property type="protein sequence ID" value="BAJ83014.1"/>
    <property type="molecule type" value="Genomic_DNA"/>
</dbReference>
<feature type="region of interest" description="Disordered" evidence="1">
    <location>
        <begin position="217"/>
        <end position="253"/>
    </location>
</feature>
<dbReference type="HOGENOM" id="CLU_090581_1_0_5"/>
<dbReference type="AlphaFoldDB" id="F0J7E7"/>
<keyword evidence="2" id="KW-0732">Signal</keyword>
<evidence type="ECO:0000313" key="4">
    <source>
        <dbReference type="Proteomes" id="UP000007100"/>
    </source>
</evidence>
<accession>F0J7E7</accession>
<feature type="chain" id="PRO_5003253348" description="DUF5666 domain-containing protein" evidence="2">
    <location>
        <begin position="29"/>
        <end position="253"/>
    </location>
</feature>
<protein>
    <recommendedName>
        <fullName evidence="5">DUF5666 domain-containing protein</fullName>
    </recommendedName>
</protein>
<gene>
    <name evidence="3" type="ordered locus">ACMV_P1_02180</name>
</gene>
<proteinExistence type="predicted"/>
<reference evidence="3 4" key="1">
    <citation type="submission" date="2010-12" db="EMBL/GenBank/DDBJ databases">
        <title>Whole genome sequence of Acidiphilium multivorum AIU301.</title>
        <authorList>
            <person name="Narita-Yamada S."/>
            <person name="Nakamura S."/>
            <person name="Ito N."/>
            <person name="Takarada H."/>
            <person name="Katano Y."/>
            <person name="Nakazawa H."/>
            <person name="Hosoyama A."/>
            <person name="Yamada R."/>
            <person name="Fujita N."/>
        </authorList>
    </citation>
    <scope>NUCLEOTIDE SEQUENCE [LARGE SCALE GENOMIC DNA]</scope>
    <source>
        <strain evidence="4">DSM 11245 / JCM 8867 / AIU301</strain>
        <plasmid evidence="3 4">pACMV1</plasmid>
    </source>
</reference>
<name>F0J7E7_ACIMA</name>
<feature type="signal peptide" evidence="2">
    <location>
        <begin position="1"/>
        <end position="28"/>
    </location>
</feature>
<dbReference type="KEGG" id="amv:ACMV_P1_02180"/>
<evidence type="ECO:0008006" key="5">
    <source>
        <dbReference type="Google" id="ProtNLM"/>
    </source>
</evidence>